<evidence type="ECO:0000256" key="1">
    <source>
        <dbReference type="SAM" id="MobiDB-lite"/>
    </source>
</evidence>
<dbReference type="Gene3D" id="2.170.270.10">
    <property type="entry name" value="SET domain"/>
    <property type="match status" value="2"/>
</dbReference>
<dbReference type="SUPFAM" id="SSF82199">
    <property type="entry name" value="SET domain"/>
    <property type="match status" value="1"/>
</dbReference>
<dbReference type="InterPro" id="IPR050869">
    <property type="entry name" value="H3K4_H4K5_MeTrfase"/>
</dbReference>
<dbReference type="PANTHER" id="PTHR12197">
    <property type="entry name" value="HISTONE-LYSINE N-METHYLTRANSFERASE SMYD"/>
    <property type="match status" value="1"/>
</dbReference>
<dbReference type="Gene3D" id="1.10.220.160">
    <property type="match status" value="1"/>
</dbReference>
<proteinExistence type="predicted"/>
<name>A0AAQ3LZL6_9PEZI</name>
<dbReference type="InterPro" id="IPR046341">
    <property type="entry name" value="SET_dom_sf"/>
</dbReference>
<dbReference type="GO" id="GO:0005634">
    <property type="term" value="C:nucleus"/>
    <property type="evidence" value="ECO:0007669"/>
    <property type="project" value="TreeGrafter"/>
</dbReference>
<dbReference type="Gene3D" id="6.10.140.2220">
    <property type="match status" value="1"/>
</dbReference>
<feature type="region of interest" description="Disordered" evidence="1">
    <location>
        <begin position="29"/>
        <end position="77"/>
    </location>
</feature>
<protein>
    <recommendedName>
        <fullName evidence="2">SET domain-containing protein</fullName>
    </recommendedName>
</protein>
<evidence type="ECO:0000313" key="3">
    <source>
        <dbReference type="EMBL" id="WPG98991.1"/>
    </source>
</evidence>
<dbReference type="PANTHER" id="PTHR12197:SF273">
    <property type="entry name" value="MYND-TYPE ZINC FINGER PROTEIN SAMB"/>
    <property type="match status" value="1"/>
</dbReference>
<sequence length="696" mass="78043">MEAYEESVRSVDAALRRLNATLASYNLAGKKQTAQSSESSKAGTQNLATSKALPPNVGSTVPNLPAEKNGEAISGPTIDGKRAAFDANMSVGLREIVGLRATKKLTEIGKGDWHHVYAQLHHISALHEETPYCVPLYIVFASTYLQLGYPDLAAGEAYKALLLSDAVRDSSDDFHEPAFESLRDVISLIPLEERIALLKTELGTSLSNANREEPEDQEDVELDVWLREHYLPLIYRLLSLSLWSCGCLRSAHEFSQRGLALYPNDSELQTYEKLIVEAKEGLSFAESGKVRREVYPWNNFEVDRKNCLDELNEMMTEVAPKLEIREVKLPALHSDTLAAPNGDPTKYSDDGFVTQLGVFAKEDIAPGERILEETSFLTVNNRLLDALCDACSGTLPDLSKSEPSSSDGGPFMCDDCEAVFCSLNCRDKAMELYHPIVCDRDINSIAKDVPVLETSDALYTQLLLRVLAMAEQQGLHPLEVPEVRFIWGDFHPFKAVAEHFQGYKFLEPASHGFPRSLPFDFEYNVRLPFHALEKMDIDYFADARYAVWIFNTLFAKFRGTASARLSGKQPGTQARGPEVCAVHPMWCMANHSCDPNVTWEWGSSINLWAMEERQRWERPVDGQYQKPNKPGITKGEEILNHYCDPTLGIKQRRGWAQGALGGKCMCSRCEWEEQDKELDSTIAKESWPKVETEREV</sequence>
<feature type="compositionally biased region" description="Polar residues" evidence="1">
    <location>
        <begin position="32"/>
        <end position="49"/>
    </location>
</feature>
<gene>
    <name evidence="3" type="ORF">R9X50_00179300</name>
</gene>
<feature type="domain" description="SET" evidence="2">
    <location>
        <begin position="320"/>
        <end position="643"/>
    </location>
</feature>
<organism evidence="3 4">
    <name type="scientific">Acrodontium crateriforme</name>
    <dbReference type="NCBI Taxonomy" id="150365"/>
    <lineage>
        <taxon>Eukaryota</taxon>
        <taxon>Fungi</taxon>
        <taxon>Dikarya</taxon>
        <taxon>Ascomycota</taxon>
        <taxon>Pezizomycotina</taxon>
        <taxon>Dothideomycetes</taxon>
        <taxon>Dothideomycetidae</taxon>
        <taxon>Mycosphaerellales</taxon>
        <taxon>Teratosphaeriaceae</taxon>
        <taxon>Acrodontium</taxon>
    </lineage>
</organism>
<dbReference type="EMBL" id="CP138581">
    <property type="protein sequence ID" value="WPG98991.1"/>
    <property type="molecule type" value="Genomic_DNA"/>
</dbReference>
<dbReference type="PROSITE" id="PS50280">
    <property type="entry name" value="SET"/>
    <property type="match status" value="1"/>
</dbReference>
<evidence type="ECO:0000313" key="4">
    <source>
        <dbReference type="Proteomes" id="UP001303373"/>
    </source>
</evidence>
<reference evidence="3 4" key="1">
    <citation type="submission" date="2023-11" db="EMBL/GenBank/DDBJ databases">
        <title>An acidophilic fungus is an integral part of prey digestion in a carnivorous sundew plant.</title>
        <authorList>
            <person name="Tsai I.J."/>
        </authorList>
    </citation>
    <scope>NUCLEOTIDE SEQUENCE [LARGE SCALE GENOMIC DNA]</scope>
    <source>
        <strain evidence="3">169a</strain>
    </source>
</reference>
<dbReference type="AlphaFoldDB" id="A0AAQ3LZL6"/>
<dbReference type="Proteomes" id="UP001303373">
    <property type="component" value="Chromosome 2"/>
</dbReference>
<feature type="region of interest" description="Disordered" evidence="1">
    <location>
        <begin position="677"/>
        <end position="696"/>
    </location>
</feature>
<feature type="compositionally biased region" description="Basic and acidic residues" evidence="1">
    <location>
        <begin position="686"/>
        <end position="696"/>
    </location>
</feature>
<evidence type="ECO:0000259" key="2">
    <source>
        <dbReference type="PROSITE" id="PS50280"/>
    </source>
</evidence>
<dbReference type="InterPro" id="IPR001214">
    <property type="entry name" value="SET_dom"/>
</dbReference>
<accession>A0AAQ3LZL6</accession>
<keyword evidence="4" id="KW-1185">Reference proteome</keyword>